<feature type="non-terminal residue" evidence="5">
    <location>
        <position position="511"/>
    </location>
</feature>
<reference evidence="5 6" key="1">
    <citation type="submission" date="2023-01" db="EMBL/GenBank/DDBJ databases">
        <title>Analysis of 21 Apiospora genomes using comparative genomics revels a genus with tremendous synthesis potential of carbohydrate active enzymes and secondary metabolites.</title>
        <authorList>
            <person name="Sorensen T."/>
        </authorList>
    </citation>
    <scope>NUCLEOTIDE SEQUENCE [LARGE SCALE GENOMIC DNA]</scope>
    <source>
        <strain evidence="5 6">CBS 117206</strain>
    </source>
</reference>
<dbReference type="AlphaFoldDB" id="A0AAW0QZ00"/>
<evidence type="ECO:0000256" key="3">
    <source>
        <dbReference type="ARBA" id="ARBA00022679"/>
    </source>
</evidence>
<dbReference type="Proteomes" id="UP001392437">
    <property type="component" value="Unassembled WGS sequence"/>
</dbReference>
<organism evidence="5 6">
    <name type="scientific">Apiospora kogelbergensis</name>
    <dbReference type="NCBI Taxonomy" id="1337665"/>
    <lineage>
        <taxon>Eukaryota</taxon>
        <taxon>Fungi</taxon>
        <taxon>Dikarya</taxon>
        <taxon>Ascomycota</taxon>
        <taxon>Pezizomycotina</taxon>
        <taxon>Sordariomycetes</taxon>
        <taxon>Xylariomycetidae</taxon>
        <taxon>Amphisphaeriales</taxon>
        <taxon>Apiosporaceae</taxon>
        <taxon>Apiospora</taxon>
    </lineage>
</organism>
<gene>
    <name evidence="5" type="ORF">PG999_004356</name>
</gene>
<comment type="pathway">
    <text evidence="1">Secondary metabolite biosynthesis.</text>
</comment>
<keyword evidence="6" id="KW-1185">Reference proteome</keyword>
<keyword evidence="3" id="KW-0808">Transferase</keyword>
<comment type="caution">
    <text evidence="5">The sequence shown here is derived from an EMBL/GenBank/DDBJ whole genome shotgun (WGS) entry which is preliminary data.</text>
</comment>
<dbReference type="GO" id="GO:0016746">
    <property type="term" value="F:acyltransferase activity"/>
    <property type="evidence" value="ECO:0007669"/>
    <property type="project" value="UniProtKB-KW"/>
</dbReference>
<sequence>MAALLRLVGKFPAITAPPLVESDEVYPVHMLDDNKTLRASIVTWTLCFNDVLDPDQLHTSLSRLLEIGDWRKIGGRLRLKSDGGLEIRVPKSFTPDRPAVSYSHQSLPVHICDHPLGKKLPAATEAVSIQIGPEEFRAFATREDAPATIEDFLRCDAPQLSLHITSFNDATLVGLSWPHTLMDVMGQQALLRSWSLMVAGRESEVLPVLGAREDLMCAAADAPVEKEQPFHVGEKQLSGFSMLSFGARFATDLLLNRVVETRTIYMPRKAVAELQRQAQADLAAGDGSGGEAPFLSEGDVLTAWVARAVALSLPKPRPMTVLQVLNARFRLPSLASASGVYVQNMALAAFTFLSPEVARGPLGPIAAQNRRCLAEQSTEGQVLAFLRKLRRAAPSGRNPALVVCGEPAALLMPFTNWTRAEFFKAADFSAAVVRVGDTGPARTNRPGTMIYHHASSMQQNAAARNVIVVLGKDHDEGYWLTGHLLPPGLGADPGADQCVITIKPNPLGRTA</sequence>
<accession>A0AAW0QZ00</accession>
<evidence type="ECO:0000256" key="4">
    <source>
        <dbReference type="ARBA" id="ARBA00023315"/>
    </source>
</evidence>
<keyword evidence="4" id="KW-0012">Acyltransferase</keyword>
<dbReference type="InterPro" id="IPR023213">
    <property type="entry name" value="CAT-like_dom_sf"/>
</dbReference>
<name>A0AAW0QZ00_9PEZI</name>
<dbReference type="PANTHER" id="PTHR31896">
    <property type="entry name" value="FAMILY REGULATORY PROTEIN, PUTATIVE (AFU_ORTHOLOGUE AFUA_3G14730)-RELATED"/>
    <property type="match status" value="1"/>
</dbReference>
<evidence type="ECO:0000313" key="5">
    <source>
        <dbReference type="EMBL" id="KAK8120236.1"/>
    </source>
</evidence>
<evidence type="ECO:0000256" key="1">
    <source>
        <dbReference type="ARBA" id="ARBA00005179"/>
    </source>
</evidence>
<comment type="similarity">
    <text evidence="2">Belongs to the plant acyltransferase family.</text>
</comment>
<proteinExistence type="inferred from homology"/>
<protein>
    <submittedName>
        <fullName evidence="5">Uncharacterized protein</fullName>
    </submittedName>
</protein>
<dbReference type="Gene3D" id="3.30.559.10">
    <property type="entry name" value="Chloramphenicol acetyltransferase-like domain"/>
    <property type="match status" value="2"/>
</dbReference>
<dbReference type="PANTHER" id="PTHR31896:SF69">
    <property type="entry name" value="FAMILY REGULATORY PROTEIN, PUTATIVE (AFU_ORTHOLOGUE AFUA_3G14730)-RELATED"/>
    <property type="match status" value="1"/>
</dbReference>
<evidence type="ECO:0000313" key="6">
    <source>
        <dbReference type="Proteomes" id="UP001392437"/>
    </source>
</evidence>
<dbReference type="Pfam" id="PF02458">
    <property type="entry name" value="Transferase"/>
    <property type="match status" value="1"/>
</dbReference>
<evidence type="ECO:0000256" key="2">
    <source>
        <dbReference type="ARBA" id="ARBA00009861"/>
    </source>
</evidence>
<dbReference type="EMBL" id="JAQQWP010000004">
    <property type="protein sequence ID" value="KAK8120236.1"/>
    <property type="molecule type" value="Genomic_DNA"/>
</dbReference>
<dbReference type="InterPro" id="IPR051283">
    <property type="entry name" value="Sec_Metabolite_Acyltrans"/>
</dbReference>